<evidence type="ECO:0000313" key="6">
    <source>
        <dbReference type="Proteomes" id="UP000698222"/>
    </source>
</evidence>
<feature type="domain" description="PD-(D/E)XK endonuclease-like" evidence="4">
    <location>
        <begin position="592"/>
        <end position="892"/>
    </location>
</feature>
<evidence type="ECO:0000256" key="3">
    <source>
        <dbReference type="ARBA" id="ARBA00023204"/>
    </source>
</evidence>
<evidence type="ECO:0000256" key="1">
    <source>
        <dbReference type="ARBA" id="ARBA00022763"/>
    </source>
</evidence>
<keyword evidence="6" id="KW-1185">Reference proteome</keyword>
<proteinExistence type="predicted"/>
<keyword evidence="2" id="KW-0547">Nucleotide-binding</keyword>
<comment type="caution">
    <text evidence="5">The sequence shown here is derived from an EMBL/GenBank/DDBJ whole genome shotgun (WGS) entry which is preliminary data.</text>
</comment>
<evidence type="ECO:0000256" key="2">
    <source>
        <dbReference type="ARBA" id="ARBA00022806"/>
    </source>
</evidence>
<gene>
    <name evidence="5" type="ORF">JOF44_003278</name>
</gene>
<keyword evidence="2" id="KW-0067">ATP-binding</keyword>
<name>A0ABS4YPH7_9MICO</name>
<dbReference type="Gene3D" id="3.90.320.10">
    <property type="match status" value="1"/>
</dbReference>
<keyword evidence="3" id="KW-0234">DNA repair</keyword>
<accession>A0ABS4YPH7</accession>
<keyword evidence="1" id="KW-0227">DNA damage</keyword>
<reference evidence="5 6" key="1">
    <citation type="submission" date="2021-03" db="EMBL/GenBank/DDBJ databases">
        <title>Sequencing the genomes of 1000 actinobacteria strains.</title>
        <authorList>
            <person name="Klenk H.-P."/>
        </authorList>
    </citation>
    <scope>NUCLEOTIDE SEQUENCE [LARGE SCALE GENOMIC DNA]</scope>
    <source>
        <strain evidence="5 6">DSM 14564</strain>
    </source>
</reference>
<dbReference type="Proteomes" id="UP000698222">
    <property type="component" value="Unassembled WGS sequence"/>
</dbReference>
<dbReference type="InterPro" id="IPR038726">
    <property type="entry name" value="PDDEXK_AddAB-type"/>
</dbReference>
<sequence>MQIEFGWSLDGTAWADGAGATGRVRMGPRALVQLLQTRLALTRPSVDPAVRVAQYSRAVAVADHPWARDSFEADPWSTATTLLSWRDAAVAAGAQLRGAGALPERIDALCAIEEQRTVAAPAPGAADDLREIVDLLADDVSWPLGIEVLQCHEVPDHLPGLWPRLLTLLEDAGVRIEQLAPAATGRPELTVIEAEDEWTAAETAARVLAGREGAPLQVLAGTDTVILDQELHRRGLPALGVAEAAADRTALQILPLFLSIAVDPVDVQQLASFLDLRVMDAPEDGRDHVGLVPARVRTRLLDALADEPGVGGPAWQRALAALEVDEKVSDGGLAFARTLSDLVTTPIPPAALTPSRLRAAVEPLGARLRALGQGDPGLTRASAHLQVLLDVLETMDPDRALAPRELSQIVEASGGRASSPFARPEATTAWRTCSRPAQLRPRGGDVLWWGADREDAHTGVVWDSVEIEALTALGADILEPARLAALTTDAGLRGLRGAERIIVVRTRRRAQKATAPNALLAHLAAERAAPGEGVADVLAQLTLSPGETLIDGRFELAGSRRPLQRPAPTRIPPPPEDLTRQVDPAPHLVPRSLSYSQTEDLLGCRQKWTYRNGLQIRAASVATVPTGNRMVGSLVHAVVEELVNTAESEDRSGPPSGERIREEITAQVPRLASELQLPGREVELATMREQTVRSLVEFFDRLGAAGLVITSVESKFAEPLTLRLRRGDVTVPFTGYRDVLAEDAAGDPTVIDLKWTYAAKKYPDLFDTGEALQLASYAWSLHEDHADVGYYLLSQGEFVAANPALDPHGRPTLDIADLWSRGTRGMTDALDAIGEGRVDARSGQILLDAGQDLSTSRSDAKKTYESARATARAEGALVVDARCDFCEFALLCGMRGDAS</sequence>
<keyword evidence="2" id="KW-0347">Helicase</keyword>
<evidence type="ECO:0000259" key="4">
    <source>
        <dbReference type="Pfam" id="PF12705"/>
    </source>
</evidence>
<dbReference type="InterPro" id="IPR011604">
    <property type="entry name" value="PDDEXK-like_dom_sf"/>
</dbReference>
<dbReference type="RefSeq" id="WP_209893902.1">
    <property type="nucleotide sequence ID" value="NZ_BAAAJV010000008.1"/>
</dbReference>
<organism evidence="5 6">
    <name type="scientific">Brachybacterium fresconis</name>
    <dbReference type="NCBI Taxonomy" id="173363"/>
    <lineage>
        <taxon>Bacteria</taxon>
        <taxon>Bacillati</taxon>
        <taxon>Actinomycetota</taxon>
        <taxon>Actinomycetes</taxon>
        <taxon>Micrococcales</taxon>
        <taxon>Dermabacteraceae</taxon>
        <taxon>Brachybacterium</taxon>
    </lineage>
</organism>
<evidence type="ECO:0000313" key="5">
    <source>
        <dbReference type="EMBL" id="MBP2410375.1"/>
    </source>
</evidence>
<dbReference type="Pfam" id="PF12705">
    <property type="entry name" value="PDDEXK_1"/>
    <property type="match status" value="1"/>
</dbReference>
<keyword evidence="2" id="KW-0378">Hydrolase</keyword>
<protein>
    <recommendedName>
        <fullName evidence="4">PD-(D/E)XK endonuclease-like domain-containing protein</fullName>
    </recommendedName>
</protein>
<dbReference type="EMBL" id="JAGIOC010000001">
    <property type="protein sequence ID" value="MBP2410375.1"/>
    <property type="molecule type" value="Genomic_DNA"/>
</dbReference>